<dbReference type="EMBL" id="CM045766">
    <property type="protein sequence ID" value="KAI8002116.1"/>
    <property type="molecule type" value="Genomic_DNA"/>
</dbReference>
<keyword evidence="2" id="KW-1185">Reference proteome</keyword>
<reference evidence="1 2" key="1">
    <citation type="journal article" date="2022" name="Plant J.">
        <title>Chromosome-level genome of Camellia lanceoleosa provides a valuable resource for understanding genome evolution and self-incompatibility.</title>
        <authorList>
            <person name="Gong W."/>
            <person name="Xiao S."/>
            <person name="Wang L."/>
            <person name="Liao Z."/>
            <person name="Chang Y."/>
            <person name="Mo W."/>
            <person name="Hu G."/>
            <person name="Li W."/>
            <person name="Zhao G."/>
            <person name="Zhu H."/>
            <person name="Hu X."/>
            <person name="Ji K."/>
            <person name="Xiang X."/>
            <person name="Song Q."/>
            <person name="Yuan D."/>
            <person name="Jin S."/>
            <person name="Zhang L."/>
        </authorList>
    </citation>
    <scope>NUCLEOTIDE SEQUENCE [LARGE SCALE GENOMIC DNA]</scope>
    <source>
        <strain evidence="1">SQ_2022a</strain>
    </source>
</reference>
<comment type="caution">
    <text evidence="1">The sequence shown here is derived from an EMBL/GenBank/DDBJ whole genome shotgun (WGS) entry which is preliminary data.</text>
</comment>
<proteinExistence type="predicted"/>
<name>A0ACC0GLT0_9ERIC</name>
<evidence type="ECO:0000313" key="2">
    <source>
        <dbReference type="Proteomes" id="UP001060215"/>
    </source>
</evidence>
<evidence type="ECO:0000313" key="1">
    <source>
        <dbReference type="EMBL" id="KAI8002116.1"/>
    </source>
</evidence>
<gene>
    <name evidence="1" type="ORF">LOK49_LG08G00363</name>
</gene>
<accession>A0ACC0GLT0</accession>
<dbReference type="Proteomes" id="UP001060215">
    <property type="component" value="Chromosome 9"/>
</dbReference>
<sequence>MDDTGTTSSRKKGKPRRFWNHREEVFLITTMKDVIASNPRWKLDNNQFRVGFYNECEKKILSAFPGTDLRASPHIDSKIKFWRKQYNTLQDMLNISGFGWDDEQKMVLVDSDDRVPDAKGMRNRPFPFYEDWLIRFGKDRATGELAEDPADAVAVMEKEDENATTEE</sequence>
<organism evidence="1 2">
    <name type="scientific">Camellia lanceoleosa</name>
    <dbReference type="NCBI Taxonomy" id="1840588"/>
    <lineage>
        <taxon>Eukaryota</taxon>
        <taxon>Viridiplantae</taxon>
        <taxon>Streptophyta</taxon>
        <taxon>Embryophyta</taxon>
        <taxon>Tracheophyta</taxon>
        <taxon>Spermatophyta</taxon>
        <taxon>Magnoliopsida</taxon>
        <taxon>eudicotyledons</taxon>
        <taxon>Gunneridae</taxon>
        <taxon>Pentapetalae</taxon>
        <taxon>asterids</taxon>
        <taxon>Ericales</taxon>
        <taxon>Theaceae</taxon>
        <taxon>Camellia</taxon>
    </lineage>
</organism>
<protein>
    <submittedName>
        <fullName evidence="1">Uncharacterized protein</fullName>
    </submittedName>
</protein>